<accession>A0A6A1USP0</accession>
<dbReference type="OrthoDB" id="1621957at2759"/>
<dbReference type="InterPro" id="IPR004158">
    <property type="entry name" value="DUF247_pln"/>
</dbReference>
<sequence length="53" mass="6191">MYKPESEPLVFTGYIEMMSGIIQTAEDVKVLRDHQVLDIEFLKDDEVVKIFTE</sequence>
<evidence type="ECO:0000313" key="2">
    <source>
        <dbReference type="Proteomes" id="UP000516437"/>
    </source>
</evidence>
<dbReference type="Proteomes" id="UP000516437">
    <property type="component" value="Chromosome 8"/>
</dbReference>
<organism evidence="1 2">
    <name type="scientific">Morella rubra</name>
    <name type="common">Chinese bayberry</name>
    <dbReference type="NCBI Taxonomy" id="262757"/>
    <lineage>
        <taxon>Eukaryota</taxon>
        <taxon>Viridiplantae</taxon>
        <taxon>Streptophyta</taxon>
        <taxon>Embryophyta</taxon>
        <taxon>Tracheophyta</taxon>
        <taxon>Spermatophyta</taxon>
        <taxon>Magnoliopsida</taxon>
        <taxon>eudicotyledons</taxon>
        <taxon>Gunneridae</taxon>
        <taxon>Pentapetalae</taxon>
        <taxon>rosids</taxon>
        <taxon>fabids</taxon>
        <taxon>Fagales</taxon>
        <taxon>Myricaceae</taxon>
        <taxon>Morella</taxon>
    </lineage>
</organism>
<protein>
    <submittedName>
        <fullName evidence="1">Uncharacterized protein</fullName>
    </submittedName>
</protein>
<dbReference type="AlphaFoldDB" id="A0A6A1USP0"/>
<reference evidence="1 2" key="1">
    <citation type="journal article" date="2019" name="Plant Biotechnol. J.">
        <title>The red bayberry genome and genetic basis of sex determination.</title>
        <authorList>
            <person name="Jia H.M."/>
            <person name="Jia H.J."/>
            <person name="Cai Q.L."/>
            <person name="Wang Y."/>
            <person name="Zhao H.B."/>
            <person name="Yang W.F."/>
            <person name="Wang G.Y."/>
            <person name="Li Y.H."/>
            <person name="Zhan D.L."/>
            <person name="Shen Y.T."/>
            <person name="Niu Q.F."/>
            <person name="Chang L."/>
            <person name="Qiu J."/>
            <person name="Zhao L."/>
            <person name="Xie H.B."/>
            <person name="Fu W.Y."/>
            <person name="Jin J."/>
            <person name="Li X.W."/>
            <person name="Jiao Y."/>
            <person name="Zhou C.C."/>
            <person name="Tu T."/>
            <person name="Chai C.Y."/>
            <person name="Gao J.L."/>
            <person name="Fan L.J."/>
            <person name="van de Weg E."/>
            <person name="Wang J.Y."/>
            <person name="Gao Z.S."/>
        </authorList>
    </citation>
    <scope>NUCLEOTIDE SEQUENCE [LARGE SCALE GENOMIC DNA]</scope>
    <source>
        <tissue evidence="1">Leaves</tissue>
    </source>
</reference>
<comment type="caution">
    <text evidence="1">The sequence shown here is derived from an EMBL/GenBank/DDBJ whole genome shotgun (WGS) entry which is preliminary data.</text>
</comment>
<gene>
    <name evidence="1" type="ORF">CJ030_MR8G027523</name>
</gene>
<name>A0A6A1USP0_9ROSI</name>
<proteinExistence type="predicted"/>
<dbReference type="EMBL" id="RXIC02000026">
    <property type="protein sequence ID" value="KAB1203146.1"/>
    <property type="molecule type" value="Genomic_DNA"/>
</dbReference>
<keyword evidence="2" id="KW-1185">Reference proteome</keyword>
<evidence type="ECO:0000313" key="1">
    <source>
        <dbReference type="EMBL" id="KAB1203146.1"/>
    </source>
</evidence>
<dbReference type="Pfam" id="PF03140">
    <property type="entry name" value="DUF247"/>
    <property type="match status" value="1"/>
</dbReference>